<feature type="repeat" description="WD" evidence="6">
    <location>
        <begin position="71"/>
        <end position="112"/>
    </location>
</feature>
<evidence type="ECO:0000256" key="4">
    <source>
        <dbReference type="ARBA" id="ARBA00022737"/>
    </source>
</evidence>
<keyword evidence="2" id="KW-0963">Cytoplasm</keyword>
<evidence type="ECO:0000256" key="6">
    <source>
        <dbReference type="PROSITE-ProRule" id="PRU00221"/>
    </source>
</evidence>
<feature type="repeat" description="WD" evidence="6">
    <location>
        <begin position="113"/>
        <end position="149"/>
    </location>
</feature>
<dbReference type="PRINTS" id="PR00320">
    <property type="entry name" value="GPROTEINBRPT"/>
</dbReference>
<dbReference type="Gene3D" id="2.130.10.10">
    <property type="entry name" value="YVTN repeat-like/Quinoprotein amine dehydrogenase"/>
    <property type="match status" value="1"/>
</dbReference>
<dbReference type="Pfam" id="PF00400">
    <property type="entry name" value="WD40"/>
    <property type="match status" value="5"/>
</dbReference>
<dbReference type="SUPFAM" id="SSF50978">
    <property type="entry name" value="WD40 repeat-like"/>
    <property type="match status" value="1"/>
</dbReference>
<dbReference type="PANTHER" id="PTHR22842:SF3">
    <property type="entry name" value="WD REPEAT DOMAIN-CONTAINING PROTEIN 83"/>
    <property type="match status" value="1"/>
</dbReference>
<dbReference type="InterPro" id="IPR051980">
    <property type="entry name" value="WD_repeat_MORG1"/>
</dbReference>
<evidence type="ECO:0000256" key="2">
    <source>
        <dbReference type="ARBA" id="ARBA00022490"/>
    </source>
</evidence>
<dbReference type="GO" id="GO:0005737">
    <property type="term" value="C:cytoplasm"/>
    <property type="evidence" value="ECO:0007669"/>
    <property type="project" value="UniProtKB-SubCell"/>
</dbReference>
<keyword evidence="4" id="KW-0677">Repeat</keyword>
<dbReference type="InterPro" id="IPR015943">
    <property type="entry name" value="WD40/YVTN_repeat-like_dom_sf"/>
</dbReference>
<dbReference type="SMART" id="SM00320">
    <property type="entry name" value="WD40"/>
    <property type="match status" value="6"/>
</dbReference>
<evidence type="ECO:0000256" key="5">
    <source>
        <dbReference type="ARBA" id="ARBA00038145"/>
    </source>
</evidence>
<dbReference type="EMBL" id="PDND01000017">
    <property type="protein sequence ID" value="PGH35729.1"/>
    <property type="molecule type" value="Genomic_DNA"/>
</dbReference>
<dbReference type="GO" id="GO:0016301">
    <property type="term" value="F:kinase activity"/>
    <property type="evidence" value="ECO:0007669"/>
    <property type="project" value="UniProtKB-KW"/>
</dbReference>
<dbReference type="AlphaFoldDB" id="A0A2B7ZRB9"/>
<keyword evidence="8" id="KW-1185">Reference proteome</keyword>
<gene>
    <name evidence="7" type="ORF">GX50_01442</name>
</gene>
<organism evidence="7 8">
    <name type="scientific">[Emmonsia] crescens</name>
    <dbReference type="NCBI Taxonomy" id="73230"/>
    <lineage>
        <taxon>Eukaryota</taxon>
        <taxon>Fungi</taxon>
        <taxon>Dikarya</taxon>
        <taxon>Ascomycota</taxon>
        <taxon>Pezizomycotina</taxon>
        <taxon>Eurotiomycetes</taxon>
        <taxon>Eurotiomycetidae</taxon>
        <taxon>Onygenales</taxon>
        <taxon>Ajellomycetaceae</taxon>
        <taxon>Emergomyces</taxon>
    </lineage>
</organism>
<comment type="caution">
    <text evidence="7">The sequence shown here is derived from an EMBL/GenBank/DDBJ whole genome shotgun (WGS) entry which is preliminary data.</text>
</comment>
<accession>A0A2B7ZRB9</accession>
<keyword evidence="3 6" id="KW-0853">WD repeat</keyword>
<dbReference type="GO" id="GO:0071013">
    <property type="term" value="C:catalytic step 2 spliceosome"/>
    <property type="evidence" value="ECO:0007669"/>
    <property type="project" value="TreeGrafter"/>
</dbReference>
<dbReference type="InterPro" id="IPR020472">
    <property type="entry name" value="WD40_PAC1"/>
</dbReference>
<dbReference type="PROSITE" id="PS00678">
    <property type="entry name" value="WD_REPEATS_1"/>
    <property type="match status" value="1"/>
</dbReference>
<evidence type="ECO:0000313" key="7">
    <source>
        <dbReference type="EMBL" id="PGH35729.1"/>
    </source>
</evidence>
<evidence type="ECO:0000313" key="8">
    <source>
        <dbReference type="Proteomes" id="UP000226031"/>
    </source>
</evidence>
<dbReference type="InterPro" id="IPR036322">
    <property type="entry name" value="WD40_repeat_dom_sf"/>
</dbReference>
<reference evidence="7 8" key="1">
    <citation type="submission" date="2017-10" db="EMBL/GenBank/DDBJ databases">
        <title>Comparative genomics in systemic dimorphic fungi from Ajellomycetaceae.</title>
        <authorList>
            <person name="Munoz J.F."/>
            <person name="Mcewen J.G."/>
            <person name="Clay O.K."/>
            <person name="Cuomo C.A."/>
        </authorList>
    </citation>
    <scope>NUCLEOTIDE SEQUENCE [LARGE SCALE GENOMIC DNA]</scope>
    <source>
        <strain evidence="7 8">UAMH4076</strain>
    </source>
</reference>
<proteinExistence type="inferred from homology"/>
<sequence length="390" mass="41071">MPPTQKFPTYRLHTLKTHNGPVNAICFSSSPGTYLLTGSSDRSVHLCRALPPSSTTVPATTPITTTPIQKYAKHGYSVLDLAVTADNARFASVGGDKQVFLWDVETGTTVRRWSGHDARVEAVEFGGEADSIVASGSADTTLKLWDTRSLTSKPIQTLSEARDTISSLSIHMPTASIISGSYDGRIRSYDLRMGMVNVDVMGHEVTSVSCSDDGNAVLASCLDGWIRMVDRADGSVLKGFGGGGSYAAAAAAAAAAATAGQAEGGSATAATRDGTLRYVNSSLRIRSAFAKGDSVVFSGGETDESENDVNVESHVFAWDVLTGDVIARVSAGKGVKAVSCVTWNEKGGCWAGGCSDGEFSLLIFLYLGKLCLHKEVLFDGVHFLTFDATK</sequence>
<dbReference type="Proteomes" id="UP000226031">
    <property type="component" value="Unassembled WGS sequence"/>
</dbReference>
<name>A0A2B7ZRB9_9EURO</name>
<comment type="subcellular location">
    <subcellularLocation>
        <location evidence="1">Cytoplasm</location>
    </subcellularLocation>
</comment>
<evidence type="ECO:0000256" key="1">
    <source>
        <dbReference type="ARBA" id="ARBA00004496"/>
    </source>
</evidence>
<dbReference type="PROSITE" id="PS50082">
    <property type="entry name" value="WD_REPEATS_2"/>
    <property type="match status" value="3"/>
</dbReference>
<feature type="repeat" description="WD" evidence="6">
    <location>
        <begin position="15"/>
        <end position="46"/>
    </location>
</feature>
<dbReference type="GO" id="GO:0000398">
    <property type="term" value="P:mRNA splicing, via spliceosome"/>
    <property type="evidence" value="ECO:0007669"/>
    <property type="project" value="TreeGrafter"/>
</dbReference>
<dbReference type="VEuPathDB" id="FungiDB:EMCG_07931"/>
<keyword evidence="7" id="KW-0808">Transferase</keyword>
<protein>
    <submittedName>
        <fullName evidence="7">Mitogen-activated protein kinase organizer 1</fullName>
    </submittedName>
</protein>
<dbReference type="PROSITE" id="PS50294">
    <property type="entry name" value="WD_REPEATS_REGION"/>
    <property type="match status" value="2"/>
</dbReference>
<evidence type="ECO:0000256" key="3">
    <source>
        <dbReference type="ARBA" id="ARBA00022574"/>
    </source>
</evidence>
<dbReference type="InterPro" id="IPR019775">
    <property type="entry name" value="WD40_repeat_CS"/>
</dbReference>
<keyword evidence="7" id="KW-0418">Kinase</keyword>
<comment type="similarity">
    <text evidence="5">Belongs to the WD repeat MORG1 family.</text>
</comment>
<dbReference type="STRING" id="73230.A0A2B7ZRB9"/>
<dbReference type="PANTHER" id="PTHR22842">
    <property type="entry name" value="WD40 REPEAT PROTEIN"/>
    <property type="match status" value="1"/>
</dbReference>
<dbReference type="InterPro" id="IPR001680">
    <property type="entry name" value="WD40_rpt"/>
</dbReference>